<dbReference type="PANTHER" id="PTHR12592">
    <property type="entry name" value="ATP-DEPENDENT (S)-NAD(P)H-HYDRATE DEHYDRATASE FAMILY MEMBER"/>
    <property type="match status" value="1"/>
</dbReference>
<feature type="domain" description="YjeF C-terminal" evidence="9">
    <location>
        <begin position="1"/>
        <end position="93"/>
    </location>
</feature>
<evidence type="ECO:0000256" key="2">
    <source>
        <dbReference type="ARBA" id="ARBA00022741"/>
    </source>
</evidence>
<gene>
    <name evidence="10" type="ORF">RI129_007791</name>
</gene>
<evidence type="ECO:0000256" key="5">
    <source>
        <dbReference type="ARBA" id="ARBA00023027"/>
    </source>
</evidence>
<evidence type="ECO:0000256" key="4">
    <source>
        <dbReference type="ARBA" id="ARBA00022857"/>
    </source>
</evidence>
<name>A0AAN7VE85_9COLE</name>
<protein>
    <recommendedName>
        <fullName evidence="1">ATP-dependent NAD(P)H-hydrate dehydratase</fullName>
        <ecNumber evidence="1">4.2.1.93</ecNumber>
    </recommendedName>
    <alternativeName>
        <fullName evidence="7">NAD(P)HX dehydratase</fullName>
    </alternativeName>
</protein>
<dbReference type="Proteomes" id="UP001329430">
    <property type="component" value="Chromosome 5"/>
</dbReference>
<dbReference type="PANTHER" id="PTHR12592:SF0">
    <property type="entry name" value="ATP-DEPENDENT (S)-NAD(P)H-HYDRATE DEHYDRATASE"/>
    <property type="match status" value="1"/>
</dbReference>
<dbReference type="Gene3D" id="3.40.1190.20">
    <property type="match status" value="1"/>
</dbReference>
<comment type="caution">
    <text evidence="10">The sequence shown here is derived from an EMBL/GenBank/DDBJ whole genome shotgun (WGS) entry which is preliminary data.</text>
</comment>
<organism evidence="10 11">
    <name type="scientific">Pyrocoelia pectoralis</name>
    <dbReference type="NCBI Taxonomy" id="417401"/>
    <lineage>
        <taxon>Eukaryota</taxon>
        <taxon>Metazoa</taxon>
        <taxon>Ecdysozoa</taxon>
        <taxon>Arthropoda</taxon>
        <taxon>Hexapoda</taxon>
        <taxon>Insecta</taxon>
        <taxon>Pterygota</taxon>
        <taxon>Neoptera</taxon>
        <taxon>Endopterygota</taxon>
        <taxon>Coleoptera</taxon>
        <taxon>Polyphaga</taxon>
        <taxon>Elateriformia</taxon>
        <taxon>Elateroidea</taxon>
        <taxon>Lampyridae</taxon>
        <taxon>Lampyrinae</taxon>
        <taxon>Pyrocoelia</taxon>
    </lineage>
</organism>
<keyword evidence="5" id="KW-0520">NAD</keyword>
<dbReference type="AlphaFoldDB" id="A0AAN7VE85"/>
<dbReference type="GO" id="GO:0005524">
    <property type="term" value="F:ATP binding"/>
    <property type="evidence" value="ECO:0007669"/>
    <property type="project" value="UniProtKB-KW"/>
</dbReference>
<evidence type="ECO:0000313" key="10">
    <source>
        <dbReference type="EMBL" id="KAK5643946.1"/>
    </source>
</evidence>
<keyword evidence="4" id="KW-0521">NADP</keyword>
<comment type="catalytic activity">
    <reaction evidence="8">
        <text>(6S)-NADPHX + ATP = ADP + phosphate + NADPH + H(+)</text>
        <dbReference type="Rhea" id="RHEA:32231"/>
        <dbReference type="ChEBI" id="CHEBI:15378"/>
        <dbReference type="ChEBI" id="CHEBI:30616"/>
        <dbReference type="ChEBI" id="CHEBI:43474"/>
        <dbReference type="ChEBI" id="CHEBI:57783"/>
        <dbReference type="ChEBI" id="CHEBI:64076"/>
        <dbReference type="ChEBI" id="CHEBI:456216"/>
        <dbReference type="EC" id="4.2.1.93"/>
    </reaction>
</comment>
<evidence type="ECO:0000256" key="8">
    <source>
        <dbReference type="ARBA" id="ARBA00047472"/>
    </source>
</evidence>
<proteinExistence type="predicted"/>
<keyword evidence="2" id="KW-0547">Nucleotide-binding</keyword>
<dbReference type="SUPFAM" id="SSF53613">
    <property type="entry name" value="Ribokinase-like"/>
    <property type="match status" value="1"/>
</dbReference>
<evidence type="ECO:0000256" key="7">
    <source>
        <dbReference type="ARBA" id="ARBA00029804"/>
    </source>
</evidence>
<dbReference type="PROSITE" id="PS51383">
    <property type="entry name" value="YJEF_C_3"/>
    <property type="match status" value="1"/>
</dbReference>
<accession>A0AAN7VE85</accession>
<evidence type="ECO:0000259" key="9">
    <source>
        <dbReference type="PROSITE" id="PS51383"/>
    </source>
</evidence>
<dbReference type="EMBL" id="JAVRBK010000005">
    <property type="protein sequence ID" value="KAK5643946.1"/>
    <property type="molecule type" value="Genomic_DNA"/>
</dbReference>
<dbReference type="InterPro" id="IPR000631">
    <property type="entry name" value="CARKD"/>
</dbReference>
<evidence type="ECO:0000256" key="3">
    <source>
        <dbReference type="ARBA" id="ARBA00022840"/>
    </source>
</evidence>
<reference evidence="10 11" key="1">
    <citation type="journal article" date="2024" name="Insects">
        <title>An Improved Chromosome-Level Genome Assembly of the Firefly Pyrocoelia pectoralis.</title>
        <authorList>
            <person name="Fu X."/>
            <person name="Meyer-Rochow V.B."/>
            <person name="Ballantyne L."/>
            <person name="Zhu X."/>
        </authorList>
    </citation>
    <scope>NUCLEOTIDE SEQUENCE [LARGE SCALE GENOMIC DNA]</scope>
    <source>
        <strain evidence="10">XCY_ONT2</strain>
    </source>
</reference>
<keyword evidence="11" id="KW-1185">Reference proteome</keyword>
<dbReference type="GO" id="GO:0047453">
    <property type="term" value="F:ATP-dependent NAD(P)H-hydrate dehydratase activity"/>
    <property type="evidence" value="ECO:0007669"/>
    <property type="project" value="UniProtKB-EC"/>
</dbReference>
<keyword evidence="6" id="KW-0456">Lyase</keyword>
<dbReference type="EC" id="4.2.1.93" evidence="1"/>
<dbReference type="GO" id="GO:0110051">
    <property type="term" value="P:metabolite repair"/>
    <property type="evidence" value="ECO:0007669"/>
    <property type="project" value="TreeGrafter"/>
</dbReference>
<sequence length="97" mass="10746">MDYAKTIKVVGGGSGRRCGGQGDLLSGALATFYTWALQHGMEPDVPHDDRAMIACFAACRLTRECNARGFLKKGRGMVCSDMIEEIPYVFRDQFELH</sequence>
<evidence type="ECO:0000256" key="6">
    <source>
        <dbReference type="ARBA" id="ARBA00023239"/>
    </source>
</evidence>
<evidence type="ECO:0000256" key="1">
    <source>
        <dbReference type="ARBA" id="ARBA00013249"/>
    </source>
</evidence>
<dbReference type="InterPro" id="IPR029056">
    <property type="entry name" value="Ribokinase-like"/>
</dbReference>
<evidence type="ECO:0000313" key="11">
    <source>
        <dbReference type="Proteomes" id="UP001329430"/>
    </source>
</evidence>
<keyword evidence="3" id="KW-0067">ATP-binding</keyword>